<dbReference type="GO" id="GO:0016114">
    <property type="term" value="P:terpenoid biosynthetic process"/>
    <property type="evidence" value="ECO:0007669"/>
    <property type="project" value="InterPro"/>
</dbReference>
<feature type="domain" description="Terpene synthase metal-binding" evidence="1">
    <location>
        <begin position="1"/>
        <end position="173"/>
    </location>
</feature>
<comment type="caution">
    <text evidence="2">The sequence shown here is derived from an EMBL/GenBank/DDBJ whole genome shotgun (WGS) entry which is preliminary data.</text>
</comment>
<evidence type="ECO:0000259" key="1">
    <source>
        <dbReference type="Pfam" id="PF03936"/>
    </source>
</evidence>
<organism evidence="2 3">
    <name type="scientific">Populus tomentosa</name>
    <name type="common">Chinese white poplar</name>
    <dbReference type="NCBI Taxonomy" id="118781"/>
    <lineage>
        <taxon>Eukaryota</taxon>
        <taxon>Viridiplantae</taxon>
        <taxon>Streptophyta</taxon>
        <taxon>Embryophyta</taxon>
        <taxon>Tracheophyta</taxon>
        <taxon>Spermatophyta</taxon>
        <taxon>Magnoliopsida</taxon>
        <taxon>eudicotyledons</taxon>
        <taxon>Gunneridae</taxon>
        <taxon>Pentapetalae</taxon>
        <taxon>rosids</taxon>
        <taxon>fabids</taxon>
        <taxon>Malpighiales</taxon>
        <taxon>Salicaceae</taxon>
        <taxon>Saliceae</taxon>
        <taxon>Populus</taxon>
    </lineage>
</organism>
<dbReference type="InterPro" id="IPR005630">
    <property type="entry name" value="Terpene_synthase_metal-bd"/>
</dbReference>
<protein>
    <recommendedName>
        <fullName evidence="1">Terpene synthase metal-binding domain-containing protein</fullName>
    </recommendedName>
</protein>
<proteinExistence type="predicted"/>
<gene>
    <name evidence="2" type="ORF">POTOM_041202</name>
</gene>
<reference evidence="2" key="1">
    <citation type="journal article" date="2020" name="bioRxiv">
        <title>Hybrid origin of Populus tomentosa Carr. identified through genome sequencing and phylogenomic analysis.</title>
        <authorList>
            <person name="An X."/>
            <person name="Gao K."/>
            <person name="Chen Z."/>
            <person name="Li J."/>
            <person name="Yang X."/>
            <person name="Yang X."/>
            <person name="Zhou J."/>
            <person name="Guo T."/>
            <person name="Zhao T."/>
            <person name="Huang S."/>
            <person name="Miao D."/>
            <person name="Khan W.U."/>
            <person name="Rao P."/>
            <person name="Ye M."/>
            <person name="Lei B."/>
            <person name="Liao W."/>
            <person name="Wang J."/>
            <person name="Ji L."/>
            <person name="Li Y."/>
            <person name="Guo B."/>
            <person name="Mustafa N.S."/>
            <person name="Li S."/>
            <person name="Yun Q."/>
            <person name="Keller S.R."/>
            <person name="Mao J."/>
            <person name="Zhang R."/>
            <person name="Strauss S.H."/>
        </authorList>
    </citation>
    <scope>NUCLEOTIDE SEQUENCE</scope>
    <source>
        <strain evidence="2">GM15</strain>
        <tissue evidence="2">Leaf</tissue>
    </source>
</reference>
<dbReference type="Proteomes" id="UP000886885">
    <property type="component" value="Chromosome 11D"/>
</dbReference>
<dbReference type="AlphaFoldDB" id="A0A8X7YQP5"/>
<keyword evidence="3" id="KW-1185">Reference proteome</keyword>
<dbReference type="EMBL" id="JAAWWB010000022">
    <property type="protein sequence ID" value="KAG6755381.1"/>
    <property type="molecule type" value="Genomic_DNA"/>
</dbReference>
<sequence>MIERWDTSMEDLPDYTKVWFVALFVSSSEIEEETTKEGRSYCVSYTKEAEKNQVRSYNIIEARCFNEDHVPTLEEHRKNGVFSCTYPLLTVSSLCGKGKIASKEVFDWLFTHPKILASTSDLFRLIDDVASHEFEQERGHVASSVECCMKQHGVSKQDAHDELTKLVESDWKDINEEPLGVPKKDVLQVFLNFGRAADVFYSDYDAFTESRTMAKDMLVALLINPMPIE</sequence>
<accession>A0A8X7YQP5</accession>
<dbReference type="PANTHER" id="PTHR31225">
    <property type="entry name" value="OS04G0344100 PROTEIN-RELATED"/>
    <property type="match status" value="1"/>
</dbReference>
<dbReference type="InterPro" id="IPR050148">
    <property type="entry name" value="Terpene_synthase-like"/>
</dbReference>
<dbReference type="OrthoDB" id="829987at2759"/>
<dbReference type="GO" id="GO:0000287">
    <property type="term" value="F:magnesium ion binding"/>
    <property type="evidence" value="ECO:0007669"/>
    <property type="project" value="InterPro"/>
</dbReference>
<evidence type="ECO:0000313" key="3">
    <source>
        <dbReference type="Proteomes" id="UP000886885"/>
    </source>
</evidence>
<dbReference type="PANTHER" id="PTHR31225:SF113">
    <property type="entry name" value="TERPENE SYNTHASE 3-RELATED"/>
    <property type="match status" value="1"/>
</dbReference>
<name>A0A8X7YQP5_POPTO</name>
<dbReference type="GO" id="GO:0010333">
    <property type="term" value="F:terpene synthase activity"/>
    <property type="evidence" value="ECO:0007669"/>
    <property type="project" value="InterPro"/>
</dbReference>
<evidence type="ECO:0000313" key="2">
    <source>
        <dbReference type="EMBL" id="KAG6755381.1"/>
    </source>
</evidence>
<dbReference type="Pfam" id="PF03936">
    <property type="entry name" value="Terpene_synth_C"/>
    <property type="match status" value="1"/>
</dbReference>